<sequence length="422" mass="47052">MSNFSQAPHKVDGLVPFTFSIPKEEIDALNTLLKRPLPIATWENSQQDGRFGVSRDWVANAISQHKYQESINVIPNFKVPVEDDGETYDVHFAGLFSQKKDATPLLLSHGWPGSFLEFLPILTKVQKQYASDPASLPYHLIVPSVPGYGFTKISTKKNMTVFDASRILNKLMVKLGFKQYIAQGGDVGSMITKTVVEEYDECIAGHVNMLMLNPPKGEGIPPPTEIEQRALDRGAKFWESGMAYAMLHVSFLSIPEKKGSARRIVGAAEVLIQFTIRIGEKMIDWSDETPSIETILGNVSLYWFTGCYPSSIYPYREVGDTLSDDEIFVALTTTFLPRVKIIGPTARDRAVSGSMDKIKKPFGASWFPFELANVPKSWAEASGKVSFFKSHDKGGHFAALEVPDALWQDIVEFVDHVHSTRK</sequence>
<proteinExistence type="inferred from homology"/>
<comment type="caution">
    <text evidence="4">The sequence shown here is derived from an EMBL/GenBank/DDBJ whole genome shotgun (WGS) entry which is preliminary data.</text>
</comment>
<keyword evidence="5" id="KW-1185">Reference proteome</keyword>
<evidence type="ECO:0000256" key="1">
    <source>
        <dbReference type="ARBA" id="ARBA00010088"/>
    </source>
</evidence>
<evidence type="ECO:0000259" key="3">
    <source>
        <dbReference type="Pfam" id="PF06441"/>
    </source>
</evidence>
<name>A0ABR1P616_DIAER</name>
<dbReference type="Gene3D" id="3.40.50.1820">
    <property type="entry name" value="alpha/beta hydrolase"/>
    <property type="match status" value="1"/>
</dbReference>
<dbReference type="PANTHER" id="PTHR21661">
    <property type="entry name" value="EPOXIDE HYDROLASE 1-RELATED"/>
    <property type="match status" value="1"/>
</dbReference>
<dbReference type="SUPFAM" id="SSF53474">
    <property type="entry name" value="alpha/beta-Hydrolases"/>
    <property type="match status" value="1"/>
</dbReference>
<gene>
    <name evidence="4" type="ORF">SLS63_007112</name>
</gene>
<evidence type="ECO:0000313" key="4">
    <source>
        <dbReference type="EMBL" id="KAK7727293.1"/>
    </source>
</evidence>
<dbReference type="InterPro" id="IPR010497">
    <property type="entry name" value="Epoxide_hydro_N"/>
</dbReference>
<accession>A0ABR1P616</accession>
<dbReference type="EMBL" id="JAKNSF020000038">
    <property type="protein sequence ID" value="KAK7727293.1"/>
    <property type="molecule type" value="Genomic_DNA"/>
</dbReference>
<organism evidence="4 5">
    <name type="scientific">Diaporthe eres</name>
    <name type="common">Phomopsis oblonga</name>
    <dbReference type="NCBI Taxonomy" id="83184"/>
    <lineage>
        <taxon>Eukaryota</taxon>
        <taxon>Fungi</taxon>
        <taxon>Dikarya</taxon>
        <taxon>Ascomycota</taxon>
        <taxon>Pezizomycotina</taxon>
        <taxon>Sordariomycetes</taxon>
        <taxon>Sordariomycetidae</taxon>
        <taxon>Diaporthales</taxon>
        <taxon>Diaporthaceae</taxon>
        <taxon>Diaporthe</taxon>
        <taxon>Diaporthe eres species complex</taxon>
    </lineage>
</organism>
<reference evidence="4 5" key="1">
    <citation type="submission" date="2024-02" db="EMBL/GenBank/DDBJ databases">
        <title>De novo assembly and annotation of 12 fungi associated with fruit tree decline syndrome in Ontario, Canada.</title>
        <authorList>
            <person name="Sulman M."/>
            <person name="Ellouze W."/>
            <person name="Ilyukhin E."/>
        </authorList>
    </citation>
    <scope>NUCLEOTIDE SEQUENCE [LARGE SCALE GENOMIC DNA]</scope>
    <source>
        <strain evidence="4 5">M169</strain>
    </source>
</reference>
<feature type="domain" description="Epoxide hydrolase N-terminal" evidence="3">
    <location>
        <begin position="16"/>
        <end position="118"/>
    </location>
</feature>
<dbReference type="InterPro" id="IPR016292">
    <property type="entry name" value="Epoxide_hydrolase"/>
</dbReference>
<dbReference type="InterPro" id="IPR029058">
    <property type="entry name" value="AB_hydrolase_fold"/>
</dbReference>
<keyword evidence="2" id="KW-0378">Hydrolase</keyword>
<evidence type="ECO:0000256" key="2">
    <source>
        <dbReference type="ARBA" id="ARBA00022801"/>
    </source>
</evidence>
<dbReference type="PRINTS" id="PR00412">
    <property type="entry name" value="EPOXHYDRLASE"/>
</dbReference>
<protein>
    <recommendedName>
        <fullName evidence="3">Epoxide hydrolase N-terminal domain-containing protein</fullName>
    </recommendedName>
</protein>
<dbReference type="PIRSF" id="PIRSF001112">
    <property type="entry name" value="Epoxide_hydrolase"/>
    <property type="match status" value="1"/>
</dbReference>
<comment type="similarity">
    <text evidence="1">Belongs to the peptidase S33 family.</text>
</comment>
<dbReference type="Pfam" id="PF06441">
    <property type="entry name" value="EHN"/>
    <property type="match status" value="1"/>
</dbReference>
<evidence type="ECO:0000313" key="5">
    <source>
        <dbReference type="Proteomes" id="UP001430848"/>
    </source>
</evidence>
<dbReference type="PANTHER" id="PTHR21661:SF39">
    <property type="entry name" value="HYDROLASE, PUTATIVE (AFU_ORTHOLOGUE AFUA_3G08960)-RELATED"/>
    <property type="match status" value="1"/>
</dbReference>
<dbReference type="Proteomes" id="UP001430848">
    <property type="component" value="Unassembled WGS sequence"/>
</dbReference>
<dbReference type="InterPro" id="IPR000639">
    <property type="entry name" value="Epox_hydrolase-like"/>
</dbReference>